<keyword evidence="4" id="KW-0808">Transferase</keyword>
<keyword evidence="6" id="KW-0418">Kinase</keyword>
<dbReference type="CDD" id="cd16917">
    <property type="entry name" value="HATPase_UhpB-NarQ-NarX-like"/>
    <property type="match status" value="1"/>
</dbReference>
<evidence type="ECO:0000256" key="1">
    <source>
        <dbReference type="ARBA" id="ARBA00000085"/>
    </source>
</evidence>
<evidence type="ECO:0000259" key="10">
    <source>
        <dbReference type="PROSITE" id="PS50112"/>
    </source>
</evidence>
<evidence type="ECO:0000259" key="11">
    <source>
        <dbReference type="PROSITE" id="PS50113"/>
    </source>
</evidence>
<organism evidence="12 13">
    <name type="scientific">Aquibacillus albus</name>
    <dbReference type="NCBI Taxonomy" id="1168171"/>
    <lineage>
        <taxon>Bacteria</taxon>
        <taxon>Bacillati</taxon>
        <taxon>Bacillota</taxon>
        <taxon>Bacilli</taxon>
        <taxon>Bacillales</taxon>
        <taxon>Bacillaceae</taxon>
        <taxon>Aquibacillus</taxon>
    </lineage>
</organism>
<dbReference type="SMART" id="SM00086">
    <property type="entry name" value="PAC"/>
    <property type="match status" value="2"/>
</dbReference>
<dbReference type="RefSeq" id="WP_204498363.1">
    <property type="nucleotide sequence ID" value="NZ_JAFBDR010000006.1"/>
</dbReference>
<dbReference type="PANTHER" id="PTHR24421:SF10">
    <property type="entry name" value="NITRATE_NITRITE SENSOR PROTEIN NARQ"/>
    <property type="match status" value="1"/>
</dbReference>
<feature type="domain" description="Histidine kinase" evidence="9">
    <location>
        <begin position="387"/>
        <end position="573"/>
    </location>
</feature>
<dbReference type="SUPFAM" id="SSF55874">
    <property type="entry name" value="ATPase domain of HSP90 chaperone/DNA topoisomerase II/histidine kinase"/>
    <property type="match status" value="1"/>
</dbReference>
<dbReference type="SMART" id="SM00091">
    <property type="entry name" value="PAS"/>
    <property type="match status" value="3"/>
</dbReference>
<evidence type="ECO:0000256" key="8">
    <source>
        <dbReference type="ARBA" id="ARBA00023012"/>
    </source>
</evidence>
<evidence type="ECO:0000256" key="2">
    <source>
        <dbReference type="ARBA" id="ARBA00012438"/>
    </source>
</evidence>
<keyword evidence="7" id="KW-0067">ATP-binding</keyword>
<dbReference type="PROSITE" id="PS50112">
    <property type="entry name" value="PAS"/>
    <property type="match status" value="2"/>
</dbReference>
<comment type="catalytic activity">
    <reaction evidence="1">
        <text>ATP + protein L-histidine = ADP + protein N-phospho-L-histidine.</text>
        <dbReference type="EC" id="2.7.13.3"/>
    </reaction>
</comment>
<dbReference type="Pfam" id="PF07730">
    <property type="entry name" value="HisKA_3"/>
    <property type="match status" value="1"/>
</dbReference>
<keyword evidence="13" id="KW-1185">Reference proteome</keyword>
<dbReference type="EC" id="2.7.13.3" evidence="2"/>
<evidence type="ECO:0000313" key="13">
    <source>
        <dbReference type="Proteomes" id="UP001296943"/>
    </source>
</evidence>
<evidence type="ECO:0000256" key="4">
    <source>
        <dbReference type="ARBA" id="ARBA00022679"/>
    </source>
</evidence>
<dbReference type="InterPro" id="IPR001610">
    <property type="entry name" value="PAC"/>
</dbReference>
<dbReference type="Proteomes" id="UP001296943">
    <property type="component" value="Unassembled WGS sequence"/>
</dbReference>
<dbReference type="SMART" id="SM00387">
    <property type="entry name" value="HATPase_c"/>
    <property type="match status" value="1"/>
</dbReference>
<dbReference type="SUPFAM" id="SSF55785">
    <property type="entry name" value="PYP-like sensor domain (PAS domain)"/>
    <property type="match status" value="3"/>
</dbReference>
<sequence length="573" mass="66494">MIEHRNHLGNREASGDATIVISQDGCIESMNEKARQLFDFAQYDSIGQGVQSIIPDIKMDEVEQGTIIHHYGRNKDGHQFSLFFKKNTITLHQVTYHIITLHKSNHETVTGVEPQRILNELLDMKYALDESTILAITDQTGKIKYVNDKFSEVSKYSKEELIGQDHRIINSGYHDKGFMRNLWRTIAHGHVWRGEIRNKAKDGTYYWVDTTIVPFLNNKGKPYQYVAIRKEITDYKRVVDELKKSMQELVDLKFALDESSIVAITDKQGKITYVNDQFVHVSQYSRDELIGKTHSIINSGYHSRSFFKELWKTIGTGNVWKGEIKNRAKDGTYYWVDTTIVPFLDEDGKPYQYLSIRFEITRRKRIEEELQDTMTKIITVQEEERKRLSRELHDEIGQNMYSHLITINRLNNEMDHPLLTQLLEEATEIIQEIRDFSWELRPSVLDDLGLIPAIRSFLNRFSENYGINVHFQSTLKHRLRSDIEITIYRIIQEALTNVRKYADVNQVSVTIQELHDKLHVVIEDKGIGFNKEQLSKGVGLVSMEERARSVDGTLQVDSIPGKGTTILLKIKTM</sequence>
<keyword evidence="8" id="KW-0902">Two-component regulatory system</keyword>
<dbReference type="Gene3D" id="3.30.450.20">
    <property type="entry name" value="PAS domain"/>
    <property type="match status" value="3"/>
</dbReference>
<feature type="domain" description="PAS" evidence="10">
    <location>
        <begin position="242"/>
        <end position="293"/>
    </location>
</feature>
<dbReference type="InterPro" id="IPR000014">
    <property type="entry name" value="PAS"/>
</dbReference>
<dbReference type="Pfam" id="PF08447">
    <property type="entry name" value="PAS_3"/>
    <property type="match status" value="2"/>
</dbReference>
<dbReference type="InterPro" id="IPR005467">
    <property type="entry name" value="His_kinase_dom"/>
</dbReference>
<feature type="domain" description="PAC" evidence="11">
    <location>
        <begin position="320"/>
        <end position="372"/>
    </location>
</feature>
<dbReference type="InterPro" id="IPR011712">
    <property type="entry name" value="Sig_transdc_His_kin_sub3_dim/P"/>
</dbReference>
<dbReference type="Pfam" id="PF13426">
    <property type="entry name" value="PAS_9"/>
    <property type="match status" value="1"/>
</dbReference>
<keyword evidence="5" id="KW-0547">Nucleotide-binding</keyword>
<feature type="domain" description="PAS" evidence="10">
    <location>
        <begin position="114"/>
        <end position="164"/>
    </location>
</feature>
<dbReference type="NCBIfam" id="TIGR00229">
    <property type="entry name" value="sensory_box"/>
    <property type="match status" value="2"/>
</dbReference>
<keyword evidence="3" id="KW-0597">Phosphoprotein</keyword>
<protein>
    <recommendedName>
        <fullName evidence="2">histidine kinase</fullName>
        <ecNumber evidence="2">2.7.13.3</ecNumber>
    </recommendedName>
</protein>
<evidence type="ECO:0000313" key="12">
    <source>
        <dbReference type="EMBL" id="MBM7570954.1"/>
    </source>
</evidence>
<comment type="caution">
    <text evidence="12">The sequence shown here is derived from an EMBL/GenBank/DDBJ whole genome shotgun (WGS) entry which is preliminary data.</text>
</comment>
<dbReference type="InterPro" id="IPR035965">
    <property type="entry name" value="PAS-like_dom_sf"/>
</dbReference>
<reference evidence="12 13" key="1">
    <citation type="submission" date="2021-01" db="EMBL/GenBank/DDBJ databases">
        <title>Genomic Encyclopedia of Type Strains, Phase IV (KMG-IV): sequencing the most valuable type-strain genomes for metagenomic binning, comparative biology and taxonomic classification.</title>
        <authorList>
            <person name="Goeker M."/>
        </authorList>
    </citation>
    <scope>NUCLEOTIDE SEQUENCE [LARGE SCALE GENOMIC DNA]</scope>
    <source>
        <strain evidence="12 13">DSM 23711</strain>
    </source>
</reference>
<dbReference type="InterPro" id="IPR050482">
    <property type="entry name" value="Sensor_HK_TwoCompSys"/>
</dbReference>
<dbReference type="InterPro" id="IPR036890">
    <property type="entry name" value="HATPase_C_sf"/>
</dbReference>
<name>A0ABS2MYH9_9BACI</name>
<gene>
    <name evidence="12" type="ORF">JOC48_001434</name>
</gene>
<evidence type="ECO:0000256" key="7">
    <source>
        <dbReference type="ARBA" id="ARBA00022840"/>
    </source>
</evidence>
<dbReference type="EMBL" id="JAFBDR010000006">
    <property type="protein sequence ID" value="MBM7570954.1"/>
    <property type="molecule type" value="Genomic_DNA"/>
</dbReference>
<dbReference type="PROSITE" id="PS50109">
    <property type="entry name" value="HIS_KIN"/>
    <property type="match status" value="1"/>
</dbReference>
<evidence type="ECO:0000256" key="3">
    <source>
        <dbReference type="ARBA" id="ARBA00022553"/>
    </source>
</evidence>
<dbReference type="Pfam" id="PF02518">
    <property type="entry name" value="HATPase_c"/>
    <property type="match status" value="1"/>
</dbReference>
<dbReference type="CDD" id="cd00130">
    <property type="entry name" value="PAS"/>
    <property type="match status" value="2"/>
</dbReference>
<dbReference type="Gene3D" id="3.30.565.10">
    <property type="entry name" value="Histidine kinase-like ATPase, C-terminal domain"/>
    <property type="match status" value="1"/>
</dbReference>
<dbReference type="PROSITE" id="PS50113">
    <property type="entry name" value="PAC"/>
    <property type="match status" value="2"/>
</dbReference>
<dbReference type="Gene3D" id="1.20.5.1930">
    <property type="match status" value="1"/>
</dbReference>
<feature type="domain" description="PAC" evidence="11">
    <location>
        <begin position="192"/>
        <end position="244"/>
    </location>
</feature>
<dbReference type="InterPro" id="IPR000700">
    <property type="entry name" value="PAS-assoc_C"/>
</dbReference>
<evidence type="ECO:0000259" key="9">
    <source>
        <dbReference type="PROSITE" id="PS50109"/>
    </source>
</evidence>
<dbReference type="InterPro" id="IPR013655">
    <property type="entry name" value="PAS_fold_3"/>
</dbReference>
<evidence type="ECO:0000256" key="5">
    <source>
        <dbReference type="ARBA" id="ARBA00022741"/>
    </source>
</evidence>
<evidence type="ECO:0000256" key="6">
    <source>
        <dbReference type="ARBA" id="ARBA00022777"/>
    </source>
</evidence>
<accession>A0ABS2MYH9</accession>
<dbReference type="InterPro" id="IPR003594">
    <property type="entry name" value="HATPase_dom"/>
</dbReference>
<proteinExistence type="predicted"/>
<dbReference type="PANTHER" id="PTHR24421">
    <property type="entry name" value="NITRATE/NITRITE SENSOR PROTEIN NARX-RELATED"/>
    <property type="match status" value="1"/>
</dbReference>